<reference evidence="2" key="2">
    <citation type="submission" date="2018-08" db="UniProtKB">
        <authorList>
            <consortium name="EnsemblPlants"/>
        </authorList>
    </citation>
    <scope>IDENTIFICATION</scope>
    <source>
        <strain evidence="2">Yugu1</strain>
    </source>
</reference>
<evidence type="ECO:0000313" key="3">
    <source>
        <dbReference type="Proteomes" id="UP000004995"/>
    </source>
</evidence>
<feature type="region of interest" description="Disordered" evidence="1">
    <location>
        <begin position="1"/>
        <end position="23"/>
    </location>
</feature>
<organism evidence="2 3">
    <name type="scientific">Setaria italica</name>
    <name type="common">Foxtail millet</name>
    <name type="synonym">Panicum italicum</name>
    <dbReference type="NCBI Taxonomy" id="4555"/>
    <lineage>
        <taxon>Eukaryota</taxon>
        <taxon>Viridiplantae</taxon>
        <taxon>Streptophyta</taxon>
        <taxon>Embryophyta</taxon>
        <taxon>Tracheophyta</taxon>
        <taxon>Spermatophyta</taxon>
        <taxon>Magnoliopsida</taxon>
        <taxon>Liliopsida</taxon>
        <taxon>Poales</taxon>
        <taxon>Poaceae</taxon>
        <taxon>PACMAD clade</taxon>
        <taxon>Panicoideae</taxon>
        <taxon>Panicodae</taxon>
        <taxon>Paniceae</taxon>
        <taxon>Cenchrinae</taxon>
        <taxon>Setaria</taxon>
    </lineage>
</organism>
<accession>K4APD1</accession>
<keyword evidence="3" id="KW-1185">Reference proteome</keyword>
<protein>
    <submittedName>
        <fullName evidence="2">Uncharacterized protein</fullName>
    </submittedName>
</protein>
<dbReference type="EMBL" id="AGNK02005928">
    <property type="status" value="NOT_ANNOTATED_CDS"/>
    <property type="molecule type" value="Genomic_DNA"/>
</dbReference>
<dbReference type="AlphaFoldDB" id="K4APD1"/>
<evidence type="ECO:0000256" key="1">
    <source>
        <dbReference type="SAM" id="MobiDB-lite"/>
    </source>
</evidence>
<dbReference type="Gramene" id="KQK90353">
    <property type="protein sequence ID" value="KQK90353"/>
    <property type="gene ID" value="SETIT_040779mg"/>
</dbReference>
<dbReference type="Proteomes" id="UP000004995">
    <property type="component" value="Unassembled WGS sequence"/>
</dbReference>
<reference evidence="3" key="1">
    <citation type="journal article" date="2012" name="Nat. Biotechnol.">
        <title>Reference genome sequence of the model plant Setaria.</title>
        <authorList>
            <person name="Bennetzen J.L."/>
            <person name="Schmutz J."/>
            <person name="Wang H."/>
            <person name="Percifield R."/>
            <person name="Hawkins J."/>
            <person name="Pontaroli A.C."/>
            <person name="Estep M."/>
            <person name="Feng L."/>
            <person name="Vaughn J.N."/>
            <person name="Grimwood J."/>
            <person name="Jenkins J."/>
            <person name="Barry K."/>
            <person name="Lindquist E."/>
            <person name="Hellsten U."/>
            <person name="Deshpande S."/>
            <person name="Wang X."/>
            <person name="Wu X."/>
            <person name="Mitros T."/>
            <person name="Triplett J."/>
            <person name="Yang X."/>
            <person name="Ye C.Y."/>
            <person name="Mauro-Herrera M."/>
            <person name="Wang L."/>
            <person name="Li P."/>
            <person name="Sharma M."/>
            <person name="Sharma R."/>
            <person name="Ronald P.C."/>
            <person name="Panaud O."/>
            <person name="Kellogg E.A."/>
            <person name="Brutnell T.P."/>
            <person name="Doust A.N."/>
            <person name="Tuskan G.A."/>
            <person name="Rokhsar D."/>
            <person name="Devos K.M."/>
        </authorList>
    </citation>
    <scope>NUCLEOTIDE SEQUENCE [LARGE SCALE GENOMIC DNA]</scope>
    <source>
        <strain evidence="3">cv. Yugu1</strain>
    </source>
</reference>
<dbReference type="EnsemblPlants" id="KQK90353">
    <property type="protein sequence ID" value="KQK90353"/>
    <property type="gene ID" value="SETIT_040779mg"/>
</dbReference>
<feature type="compositionally biased region" description="Basic residues" evidence="1">
    <location>
        <begin position="9"/>
        <end position="23"/>
    </location>
</feature>
<name>K4APD1_SETIT</name>
<sequence length="41" mass="4789">MENYQSESRKHRWFPKSKRLGKRGRGLEKPAAVLLYNVAVS</sequence>
<dbReference type="HOGENOM" id="CLU_3280522_0_0_1"/>
<proteinExistence type="predicted"/>
<dbReference type="InParanoid" id="K4APD1"/>
<evidence type="ECO:0000313" key="2">
    <source>
        <dbReference type="EnsemblPlants" id="KQK90353"/>
    </source>
</evidence>